<evidence type="ECO:0000313" key="6">
    <source>
        <dbReference type="EMBL" id="NSG29828.1"/>
    </source>
</evidence>
<protein>
    <submittedName>
        <fullName evidence="6">Capsular biosynthesis protein</fullName>
    </submittedName>
</protein>
<dbReference type="Pfam" id="PF17101">
    <property type="entry name" value="Stealth_CR1"/>
    <property type="match status" value="1"/>
</dbReference>
<dbReference type="InterPro" id="IPR047141">
    <property type="entry name" value="Stealth"/>
</dbReference>
<keyword evidence="7" id="KW-1185">Reference proteome</keyword>
<dbReference type="InterPro" id="IPR031358">
    <property type="entry name" value="Stealth_CR1"/>
</dbReference>
<accession>A0ABX2GXY1</accession>
<evidence type="ECO:0000259" key="4">
    <source>
        <dbReference type="Pfam" id="PF11380"/>
    </source>
</evidence>
<evidence type="ECO:0000256" key="2">
    <source>
        <dbReference type="ARBA" id="ARBA00022679"/>
    </source>
</evidence>
<evidence type="ECO:0000256" key="3">
    <source>
        <dbReference type="ARBA" id="ARBA00023169"/>
    </source>
</evidence>
<dbReference type="Pfam" id="PF11380">
    <property type="entry name" value="Stealth_CR2"/>
    <property type="match status" value="1"/>
</dbReference>
<proteinExistence type="inferred from homology"/>
<feature type="domain" description="Stealth protein CR2 conserved region 2" evidence="4">
    <location>
        <begin position="62"/>
        <end position="163"/>
    </location>
</feature>
<evidence type="ECO:0000313" key="7">
    <source>
        <dbReference type="Proteomes" id="UP000821846"/>
    </source>
</evidence>
<gene>
    <name evidence="6" type="ORF">HFM93_05965</name>
</gene>
<organism evidence="6 7">
    <name type="scientific">Faecalicatena fissicatena</name>
    <dbReference type="NCBI Taxonomy" id="290055"/>
    <lineage>
        <taxon>Bacteria</taxon>
        <taxon>Bacillati</taxon>
        <taxon>Bacillota</taxon>
        <taxon>Clostridia</taxon>
        <taxon>Lachnospirales</taxon>
        <taxon>Lachnospiraceae</taxon>
        <taxon>Faecalicatena</taxon>
    </lineage>
</organism>
<dbReference type="Proteomes" id="UP000821846">
    <property type="component" value="Unassembled WGS sequence"/>
</dbReference>
<reference evidence="6 7" key="1">
    <citation type="journal article" date="2020" name="Cell Host Microbe">
        <title>Functional and Genomic Variation between Human-Derived Isolates of Lachnospiraceae Reveals Inter- and Intra-Species Diversity.</title>
        <authorList>
            <person name="Sorbara M.T."/>
            <person name="Littmann E.R."/>
            <person name="Fontana E."/>
            <person name="Moody T.U."/>
            <person name="Kohout C.E."/>
            <person name="Gjonbalaj M."/>
            <person name="Eaton V."/>
            <person name="Seok R."/>
            <person name="Leiner I.M."/>
            <person name="Pamer E.G."/>
        </authorList>
    </citation>
    <scope>NUCLEOTIDE SEQUENCE [LARGE SCALE GENOMIC DNA]</scope>
    <source>
        <strain evidence="6 7">MSK.14.16</strain>
    </source>
</reference>
<keyword evidence="3" id="KW-0270">Exopolysaccharide synthesis</keyword>
<name>A0ABX2GXY1_9FIRM</name>
<dbReference type="EMBL" id="JAAWUZ010000015">
    <property type="protein sequence ID" value="NSG29828.1"/>
    <property type="molecule type" value="Genomic_DNA"/>
</dbReference>
<feature type="domain" description="Stealth protein CR1 conserved region 1" evidence="5">
    <location>
        <begin position="23"/>
        <end position="47"/>
    </location>
</feature>
<keyword evidence="2" id="KW-0808">Transferase</keyword>
<comment type="caution">
    <text evidence="6">The sequence shown here is derived from an EMBL/GenBank/DDBJ whole genome shotgun (WGS) entry which is preliminary data.</text>
</comment>
<evidence type="ECO:0000259" key="5">
    <source>
        <dbReference type="Pfam" id="PF17101"/>
    </source>
</evidence>
<dbReference type="PANTHER" id="PTHR24045">
    <property type="match status" value="1"/>
</dbReference>
<dbReference type="PANTHER" id="PTHR24045:SF0">
    <property type="entry name" value="N-ACETYLGLUCOSAMINE-1-PHOSPHOTRANSFERASE SUBUNITS ALPHA_BETA"/>
    <property type="match status" value="1"/>
</dbReference>
<evidence type="ECO:0000256" key="1">
    <source>
        <dbReference type="ARBA" id="ARBA00007583"/>
    </source>
</evidence>
<comment type="similarity">
    <text evidence="1">Belongs to the stealth family.</text>
</comment>
<sequence>MTGEWRRHFLTEGEKKVNRREKEPIDFVITWVDGNDQKWQEEKDKTLIAQGLGGHIDGRKERYRDWDNLQYWFRGVEKYAPWVRKIHFVTWGHVPEWLNVDHPKLHIVKHEDFIPKEFLPTFNSHTIEWNFHRIEGLSEHFLYFNDDMFLLNKVKPTHFFKHGKPVDMLALQPVVANKDNEVMSYIYLNNAILLAKHFDKYENMKKQPGAYFHVGYPLKYYCYNVMEMAFPRFTGFYTVHGPSPLKKSTYETLWQAEPELLRKVCSHPFRHKEDVSQYVIREWQKLSGDFVNKNSYWLCKYFDVSDHNEKLLRMIRKHTGKIACVNDSNHGIDFEKAKAEINAAFTEGFPERSAFECE</sequence>
<dbReference type="InterPro" id="IPR021520">
    <property type="entry name" value="Stealth_CR2"/>
</dbReference>